<protein>
    <submittedName>
        <fullName evidence="1">Uncharacterized protein</fullName>
    </submittedName>
</protein>
<dbReference type="EMBL" id="BA000037">
    <property type="protein sequence ID" value="BAC93958.1"/>
    <property type="molecule type" value="Genomic_DNA"/>
</dbReference>
<name>Q7MM79_VIBVY</name>
<gene>
    <name evidence="1" type="ordered locus">VV1194</name>
</gene>
<organism evidence="1 2">
    <name type="scientific">Vibrio vulnificus (strain YJ016)</name>
    <dbReference type="NCBI Taxonomy" id="196600"/>
    <lineage>
        <taxon>Bacteria</taxon>
        <taxon>Pseudomonadati</taxon>
        <taxon>Pseudomonadota</taxon>
        <taxon>Gammaproteobacteria</taxon>
        <taxon>Vibrionales</taxon>
        <taxon>Vibrionaceae</taxon>
        <taxon>Vibrio</taxon>
    </lineage>
</organism>
<sequence length="55" mass="6174">MHFANNNGKYSLLTVNNHHLAALKLAQTMQKRKRPLGSPSQLTLLVNLVFTIDSQ</sequence>
<dbReference type="HOGENOM" id="CLU_3031323_0_0_6"/>
<evidence type="ECO:0000313" key="1">
    <source>
        <dbReference type="EMBL" id="BAC93958.1"/>
    </source>
</evidence>
<dbReference type="AlphaFoldDB" id="Q7MM79"/>
<dbReference type="Proteomes" id="UP000002675">
    <property type="component" value="Chromosome I"/>
</dbReference>
<evidence type="ECO:0000313" key="2">
    <source>
        <dbReference type="Proteomes" id="UP000002675"/>
    </source>
</evidence>
<accession>Q7MM79</accession>
<dbReference type="KEGG" id="vvy:VV1194"/>
<proteinExistence type="predicted"/>
<reference evidence="1 2" key="1">
    <citation type="journal article" date="2003" name="Genome Res.">
        <title>Comparative genome analysis of Vibrio vulnificus, a marine pathogen.</title>
        <authorList>
            <person name="Chen C.Y."/>
            <person name="Wu K.M."/>
            <person name="Chang Y.C."/>
            <person name="Chang C.H."/>
            <person name="Tsai H.C."/>
            <person name="Liao T.L."/>
            <person name="Liu Y.M."/>
            <person name="Chen H.J."/>
            <person name="Shen A.B."/>
            <person name="Li J.C."/>
            <person name="Su T.L."/>
            <person name="Shao C.P."/>
            <person name="Lee C.T."/>
            <person name="Hor L.I."/>
            <person name="Tsai S.F."/>
        </authorList>
    </citation>
    <scope>NUCLEOTIDE SEQUENCE [LARGE SCALE GENOMIC DNA]</scope>
    <source>
        <strain evidence="1 2">YJ016</strain>
    </source>
</reference>